<dbReference type="AlphaFoldDB" id="D0WB27"/>
<name>D0WB27_NEILA</name>
<evidence type="ECO:0000313" key="2">
    <source>
        <dbReference type="Proteomes" id="UP000003843"/>
    </source>
</evidence>
<organism evidence="1 2">
    <name type="scientific">Neisseria lactamica ATCC 23970</name>
    <dbReference type="NCBI Taxonomy" id="546265"/>
    <lineage>
        <taxon>Bacteria</taxon>
        <taxon>Pseudomonadati</taxon>
        <taxon>Pseudomonadota</taxon>
        <taxon>Betaproteobacteria</taxon>
        <taxon>Neisseriales</taxon>
        <taxon>Neisseriaceae</taxon>
        <taxon>Neisseria</taxon>
    </lineage>
</organism>
<reference evidence="1 2" key="1">
    <citation type="submission" date="2009-10" db="EMBL/GenBank/DDBJ databases">
        <authorList>
            <person name="Weinstock G."/>
            <person name="Sodergren E."/>
            <person name="Clifton S."/>
            <person name="Fulton L."/>
            <person name="Fulton B."/>
            <person name="Courtney L."/>
            <person name="Fronick C."/>
            <person name="Harrison M."/>
            <person name="Strong C."/>
            <person name="Farmer C."/>
            <person name="Delahaunty K."/>
            <person name="Markovic C."/>
            <person name="Hall O."/>
            <person name="Minx P."/>
            <person name="Tomlinson C."/>
            <person name="Mitreva M."/>
            <person name="Nelson J."/>
            <person name="Hou S."/>
            <person name="Wollam A."/>
            <person name="Pepin K.H."/>
            <person name="Johnson M."/>
            <person name="Bhonagiri V."/>
            <person name="Nash W.E."/>
            <person name="Warren W."/>
            <person name="Chinwalla A."/>
            <person name="Mardis E.R."/>
            <person name="Wilson R.K."/>
        </authorList>
    </citation>
    <scope>NUCLEOTIDE SEQUENCE [LARGE SCALE GENOMIC DNA]</scope>
    <source>
        <strain evidence="1 2">ATCC 23970</strain>
    </source>
</reference>
<proteinExistence type="predicted"/>
<dbReference type="EMBL" id="ACEQ02000021">
    <property type="protein sequence ID" value="EEZ75194.1"/>
    <property type="molecule type" value="Genomic_DNA"/>
</dbReference>
<sequence>MPSERCSDGICVFTAGCSRTGGRLSDTMRIPRANRRHEAG</sequence>
<accession>D0WB27</accession>
<gene>
    <name evidence="1" type="ORF">NEILACOT_04751</name>
</gene>
<dbReference type="RefSeq" id="WP_003710092.1">
    <property type="nucleotide sequence ID" value="NZ_KN046803.1"/>
</dbReference>
<dbReference type="Proteomes" id="UP000003843">
    <property type="component" value="Unassembled WGS sequence"/>
</dbReference>
<comment type="caution">
    <text evidence="1">The sequence shown here is derived from an EMBL/GenBank/DDBJ whole genome shotgun (WGS) entry which is preliminary data.</text>
</comment>
<evidence type="ECO:0000313" key="1">
    <source>
        <dbReference type="EMBL" id="EEZ75194.1"/>
    </source>
</evidence>
<protein>
    <submittedName>
        <fullName evidence="1">Uncharacterized protein</fullName>
    </submittedName>
</protein>